<name>A0A395SZH4_9HYPO</name>
<dbReference type="AlphaFoldDB" id="A0A395SZH4"/>
<proteinExistence type="predicted"/>
<evidence type="ECO:0008006" key="5">
    <source>
        <dbReference type="Google" id="ProtNLM"/>
    </source>
</evidence>
<feature type="coiled-coil region" evidence="1">
    <location>
        <begin position="52"/>
        <end position="86"/>
    </location>
</feature>
<keyword evidence="1" id="KW-0175">Coiled coil</keyword>
<evidence type="ECO:0000313" key="3">
    <source>
        <dbReference type="EMBL" id="RGP77529.1"/>
    </source>
</evidence>
<keyword evidence="4" id="KW-1185">Reference proteome</keyword>
<accession>A0A395SZH4</accession>
<evidence type="ECO:0000313" key="4">
    <source>
        <dbReference type="Proteomes" id="UP000266234"/>
    </source>
</evidence>
<organism evidence="3 4">
    <name type="scientific">Fusarium longipes</name>
    <dbReference type="NCBI Taxonomy" id="694270"/>
    <lineage>
        <taxon>Eukaryota</taxon>
        <taxon>Fungi</taxon>
        <taxon>Dikarya</taxon>
        <taxon>Ascomycota</taxon>
        <taxon>Pezizomycotina</taxon>
        <taxon>Sordariomycetes</taxon>
        <taxon>Hypocreomycetidae</taxon>
        <taxon>Hypocreales</taxon>
        <taxon>Nectriaceae</taxon>
        <taxon>Fusarium</taxon>
    </lineage>
</organism>
<dbReference type="Proteomes" id="UP000266234">
    <property type="component" value="Unassembled WGS sequence"/>
</dbReference>
<dbReference type="OrthoDB" id="4865224at2759"/>
<evidence type="ECO:0000256" key="1">
    <source>
        <dbReference type="SAM" id="Coils"/>
    </source>
</evidence>
<reference evidence="3 4" key="1">
    <citation type="journal article" date="2018" name="PLoS Pathog.">
        <title>Evolution of structural diversity of trichothecenes, a family of toxins produced by plant pathogenic and entomopathogenic fungi.</title>
        <authorList>
            <person name="Proctor R.H."/>
            <person name="McCormick S.P."/>
            <person name="Kim H.S."/>
            <person name="Cardoza R.E."/>
            <person name="Stanley A.M."/>
            <person name="Lindo L."/>
            <person name="Kelly A."/>
            <person name="Brown D.W."/>
            <person name="Lee T."/>
            <person name="Vaughan M.M."/>
            <person name="Alexander N.J."/>
            <person name="Busman M."/>
            <person name="Gutierrez S."/>
        </authorList>
    </citation>
    <scope>NUCLEOTIDE SEQUENCE [LARGE SCALE GENOMIC DNA]</scope>
    <source>
        <strain evidence="3 4">NRRL 20695</strain>
    </source>
</reference>
<evidence type="ECO:0000256" key="2">
    <source>
        <dbReference type="SAM" id="MobiDB-lite"/>
    </source>
</evidence>
<sequence length="603" mass="67220">MPSIVDDVADPVGIPVGRPGTPWANPYSRPDDHSEVVARARGQLSADQLMGLDELHRTAAGLEAAILEMSQEEEDLMNAILQAQENGVDHAIESANLSDVRRLIHESLDRLEENDMIMDNYNSHDDTLSVSSSGSDAGEPIEEVDSVVGEYVSKPPAEGVLGVEIPFDFVLVPPGGEEKVVLDDFDSTKCSRHSRRVLITGLPGSTTAAQVASGVAGAEGVLNIFVNRDLRENTVSGQLAAVVEFRSPADAIEYVRFVLRDGIWFVDLEGLHHQILAQQILTPSNQVTNIHPRMFGFADNGRSGRSVGLLHFPVGAVWCLLKDFGIRHIIDVSYSEDSQLTGGVLIVEFTNIFESTRFCNYLTRGYFQLYRPSTNQVFLAESPCDRSVYTIETDVNSLILHVERDHIERDWNVAPYNELTRLTPNSMYRQPIPRRHVSGTVVPSPGAAEKTQQTNSSLSEVTLKEGSGAHTHLRNIPKDKVAATMTTNESEYILVDTYIFRRNRGDSQPFVRVQHVELAQLKQRFVLDNNWGPFWDQYSKTQGLDIRSYYAYARVAAERRDANERLGRPAWQAGDMLEQSVVPDFIYSYSHPNVIRQVLNTTN</sequence>
<protein>
    <recommendedName>
        <fullName evidence="5">RRM domain-containing protein</fullName>
    </recommendedName>
</protein>
<comment type="caution">
    <text evidence="3">The sequence shown here is derived from an EMBL/GenBank/DDBJ whole genome shotgun (WGS) entry which is preliminary data.</text>
</comment>
<dbReference type="EMBL" id="PXOG01000091">
    <property type="protein sequence ID" value="RGP77529.1"/>
    <property type="molecule type" value="Genomic_DNA"/>
</dbReference>
<gene>
    <name evidence="3" type="ORF">FLONG3_4314</name>
</gene>
<feature type="region of interest" description="Disordered" evidence="2">
    <location>
        <begin position="1"/>
        <end position="31"/>
    </location>
</feature>